<dbReference type="Gene3D" id="3.30.460.30">
    <property type="entry name" value="Glutamyl-tRNA reductase, N-terminal domain"/>
    <property type="match status" value="1"/>
</dbReference>
<dbReference type="SUPFAM" id="SSF69075">
    <property type="entry name" value="Glutamyl tRNA-reductase dimerization domain"/>
    <property type="match status" value="1"/>
</dbReference>
<evidence type="ECO:0000256" key="4">
    <source>
        <dbReference type="ARBA" id="ARBA00022857"/>
    </source>
</evidence>
<name>A0A521AR05_9ACTN</name>
<evidence type="ECO:0000256" key="5">
    <source>
        <dbReference type="ARBA" id="ARBA00023002"/>
    </source>
</evidence>
<dbReference type="SUPFAM" id="SSF51735">
    <property type="entry name" value="NAD(P)-binding Rossmann-fold domains"/>
    <property type="match status" value="1"/>
</dbReference>
<dbReference type="Pfam" id="PF01488">
    <property type="entry name" value="Shikimate_DH"/>
    <property type="match status" value="1"/>
</dbReference>
<comment type="catalytic activity">
    <reaction evidence="7 8 13">
        <text>(S)-4-amino-5-oxopentanoate + tRNA(Glu) + NADP(+) = L-glutamyl-tRNA(Glu) + NADPH + H(+)</text>
        <dbReference type="Rhea" id="RHEA:12344"/>
        <dbReference type="Rhea" id="RHEA-COMP:9663"/>
        <dbReference type="Rhea" id="RHEA-COMP:9680"/>
        <dbReference type="ChEBI" id="CHEBI:15378"/>
        <dbReference type="ChEBI" id="CHEBI:57501"/>
        <dbReference type="ChEBI" id="CHEBI:57783"/>
        <dbReference type="ChEBI" id="CHEBI:58349"/>
        <dbReference type="ChEBI" id="CHEBI:78442"/>
        <dbReference type="ChEBI" id="CHEBI:78520"/>
        <dbReference type="EC" id="1.2.1.70"/>
    </reaction>
</comment>
<feature type="active site" description="Nucleophile" evidence="8 9">
    <location>
        <position position="50"/>
    </location>
</feature>
<feature type="binding site" evidence="8 10">
    <location>
        <begin position="114"/>
        <end position="116"/>
    </location>
    <ligand>
        <name>substrate</name>
    </ligand>
</feature>
<keyword evidence="18" id="KW-1185">Reference proteome</keyword>
<evidence type="ECO:0000259" key="15">
    <source>
        <dbReference type="Pfam" id="PF01488"/>
    </source>
</evidence>
<dbReference type="InterPro" id="IPR036453">
    <property type="entry name" value="GluRdtase_dimer_dom_sf"/>
</dbReference>
<dbReference type="InterPro" id="IPR006151">
    <property type="entry name" value="Shikm_DH/Glu-tRNA_Rdtase"/>
</dbReference>
<comment type="miscellaneous">
    <text evidence="8">During catalysis, the active site Cys acts as a nucleophile attacking the alpha-carbonyl group of tRNA-bound glutamate with the formation of a thioester intermediate between enzyme and glutamate, and the concomitant release of tRNA(Glu). The thioester intermediate is finally reduced by direct hydride transfer from NADPH, to form the product GSA.</text>
</comment>
<comment type="domain">
    <text evidence="8">Possesses an unusual extended V-shaped dimeric structure with each monomer consisting of three distinct domains arranged along a curved 'spinal' alpha-helix. The N-terminal catalytic domain specifically recognizes the glutamate moiety of the substrate. The second domain is the NADPH-binding domain, and the third C-terminal domain is responsible for dimerization.</text>
</comment>
<dbReference type="EC" id="1.2.1.70" evidence="3 8"/>
<dbReference type="InterPro" id="IPR018214">
    <property type="entry name" value="GluRdtase_CS"/>
</dbReference>
<dbReference type="InterPro" id="IPR036343">
    <property type="entry name" value="GluRdtase_N_sf"/>
</dbReference>
<evidence type="ECO:0000256" key="10">
    <source>
        <dbReference type="PIRSR" id="PIRSR000445-2"/>
    </source>
</evidence>
<dbReference type="HAMAP" id="MF_00087">
    <property type="entry name" value="Glu_tRNA_reductase"/>
    <property type="match status" value="1"/>
</dbReference>
<evidence type="ECO:0000256" key="13">
    <source>
        <dbReference type="RuleBase" id="RU000584"/>
    </source>
</evidence>
<dbReference type="InterPro" id="IPR000343">
    <property type="entry name" value="4pyrrol_synth_GluRdtase"/>
</dbReference>
<evidence type="ECO:0000256" key="1">
    <source>
        <dbReference type="ARBA" id="ARBA00005059"/>
    </source>
</evidence>
<protein>
    <recommendedName>
        <fullName evidence="3 8">Glutamyl-tRNA reductase</fullName>
        <shortName evidence="8">GluTR</shortName>
        <ecNumber evidence="3 8">1.2.1.70</ecNumber>
    </recommendedName>
</protein>
<keyword evidence="4 8" id="KW-0521">NADP</keyword>
<feature type="site" description="Important for activity" evidence="8 12">
    <location>
        <position position="99"/>
    </location>
</feature>
<evidence type="ECO:0000256" key="2">
    <source>
        <dbReference type="ARBA" id="ARBA00005916"/>
    </source>
</evidence>
<comment type="subunit">
    <text evidence="8">Homodimer.</text>
</comment>
<feature type="domain" description="Glutamyl-tRNA reductase N-terminal" evidence="16">
    <location>
        <begin position="6"/>
        <end position="156"/>
    </location>
</feature>
<keyword evidence="5 8" id="KW-0560">Oxidoreductase</keyword>
<dbReference type="FunFam" id="3.30.460.30:FF:000001">
    <property type="entry name" value="Glutamyl-tRNA reductase"/>
    <property type="match status" value="1"/>
</dbReference>
<accession>A0A521AR05</accession>
<dbReference type="GO" id="GO:0050661">
    <property type="term" value="F:NADP binding"/>
    <property type="evidence" value="ECO:0007669"/>
    <property type="project" value="InterPro"/>
</dbReference>
<reference evidence="17 18" key="1">
    <citation type="submission" date="2017-05" db="EMBL/GenBank/DDBJ databases">
        <authorList>
            <person name="Varghese N."/>
            <person name="Submissions S."/>
        </authorList>
    </citation>
    <scope>NUCLEOTIDE SEQUENCE [LARGE SCALE GENOMIC DNA]</scope>
    <source>
        <strain evidence="17 18">DSM 46834</strain>
    </source>
</reference>
<evidence type="ECO:0000256" key="3">
    <source>
        <dbReference type="ARBA" id="ARBA00012970"/>
    </source>
</evidence>
<feature type="binding site" evidence="8 10">
    <location>
        <begin position="49"/>
        <end position="52"/>
    </location>
    <ligand>
        <name>substrate</name>
    </ligand>
</feature>
<evidence type="ECO:0000256" key="9">
    <source>
        <dbReference type="PIRSR" id="PIRSR000445-1"/>
    </source>
</evidence>
<dbReference type="Pfam" id="PF05201">
    <property type="entry name" value="GlutR_N"/>
    <property type="match status" value="1"/>
</dbReference>
<feature type="domain" description="Tetrapyrrole biosynthesis glutamyl-tRNA reductase dimerisation" evidence="14">
    <location>
        <begin position="323"/>
        <end position="421"/>
    </location>
</feature>
<evidence type="ECO:0000256" key="12">
    <source>
        <dbReference type="PIRSR" id="PIRSR000445-4"/>
    </source>
</evidence>
<dbReference type="CDD" id="cd05213">
    <property type="entry name" value="NAD_bind_Glutamyl_tRNA_reduct"/>
    <property type="match status" value="1"/>
</dbReference>
<dbReference type="GO" id="GO:0019353">
    <property type="term" value="P:protoporphyrinogen IX biosynthetic process from glutamate"/>
    <property type="evidence" value="ECO:0007669"/>
    <property type="project" value="TreeGrafter"/>
</dbReference>
<dbReference type="PANTHER" id="PTHR43013:SF1">
    <property type="entry name" value="GLUTAMYL-TRNA REDUCTASE"/>
    <property type="match status" value="1"/>
</dbReference>
<keyword evidence="6 8" id="KW-0627">Porphyrin biosynthesis</keyword>
<sequence>MSLLAVGISHRTAPVALLEQVAMSPDDKVKALHELVGSDHVSEALVLATCNRVEVFAEVDRFHGGVAEVSRVLARQAGASVEELSPYVTVHYEDQAVAHLFTVAAGLDSMVVGETQVLGQLRAAYALAQEEGAVGRALHPVAQHALRVGKRVHSETGIDRAGANLVTVSLDHAEQRVGPLDGRSALVVGAGSMGALAATTLSRRGALVTVASRSPESAARLAAAVDGGTAELADLQQAIADADVVVTCTGATGLVVGTDVVAGAMAARAGRPLAVVDLALPRDVDPGVAALPGVHLVDLALLQGERSAAGATSPVAADDVSAAHALIEAETALLRAEQQAAAVAPTVSALRSQAAEVVDAELLRLSTRLPDLDARARSEIARTVRRVVDKLLHEPTVRVKELAGTPGGVDYADALRALFGLGIDTDVPADGGRLAEAVSVDPDDLRPGGAA</sequence>
<feature type="domain" description="Quinate/shikimate 5-dehydrogenase/glutamyl-tRNA reductase" evidence="15">
    <location>
        <begin position="172"/>
        <end position="299"/>
    </location>
</feature>
<dbReference type="NCBIfam" id="TIGR01035">
    <property type="entry name" value="hemA"/>
    <property type="match status" value="1"/>
</dbReference>
<dbReference type="NCBIfam" id="NF000744">
    <property type="entry name" value="PRK00045.1-3"/>
    <property type="match status" value="1"/>
</dbReference>
<dbReference type="EMBL" id="FXTJ01000001">
    <property type="protein sequence ID" value="SMO37248.1"/>
    <property type="molecule type" value="Genomic_DNA"/>
</dbReference>
<proteinExistence type="inferred from homology"/>
<dbReference type="InterPro" id="IPR036291">
    <property type="entry name" value="NAD(P)-bd_dom_sf"/>
</dbReference>
<dbReference type="GO" id="GO:0008883">
    <property type="term" value="F:glutamyl-tRNA reductase activity"/>
    <property type="evidence" value="ECO:0007669"/>
    <property type="project" value="UniProtKB-UniRule"/>
</dbReference>
<dbReference type="SUPFAM" id="SSF69742">
    <property type="entry name" value="Glutamyl tRNA-reductase catalytic, N-terminal domain"/>
    <property type="match status" value="1"/>
</dbReference>
<evidence type="ECO:0000313" key="18">
    <source>
        <dbReference type="Proteomes" id="UP000317484"/>
    </source>
</evidence>
<evidence type="ECO:0000256" key="6">
    <source>
        <dbReference type="ARBA" id="ARBA00023244"/>
    </source>
</evidence>
<feature type="binding site" evidence="8 10">
    <location>
        <position position="120"/>
    </location>
    <ligand>
        <name>substrate</name>
    </ligand>
</feature>
<organism evidence="17 18">
    <name type="scientific">Geodermatophilus aquaeductus</name>
    <dbReference type="NCBI Taxonomy" id="1564161"/>
    <lineage>
        <taxon>Bacteria</taxon>
        <taxon>Bacillati</taxon>
        <taxon>Actinomycetota</taxon>
        <taxon>Actinomycetes</taxon>
        <taxon>Geodermatophilales</taxon>
        <taxon>Geodermatophilaceae</taxon>
        <taxon>Geodermatophilus</taxon>
    </lineage>
</organism>
<dbReference type="UniPathway" id="UPA00251">
    <property type="reaction ID" value="UER00316"/>
</dbReference>
<dbReference type="PANTHER" id="PTHR43013">
    <property type="entry name" value="GLUTAMYL-TRNA REDUCTASE"/>
    <property type="match status" value="1"/>
</dbReference>
<dbReference type="PIRSF" id="PIRSF000445">
    <property type="entry name" value="4pyrrol_synth_GluRdtase"/>
    <property type="match status" value="1"/>
</dbReference>
<dbReference type="Pfam" id="PF00745">
    <property type="entry name" value="GlutR_dimer"/>
    <property type="match status" value="1"/>
</dbReference>
<evidence type="ECO:0000256" key="8">
    <source>
        <dbReference type="HAMAP-Rule" id="MF_00087"/>
    </source>
</evidence>
<evidence type="ECO:0000256" key="11">
    <source>
        <dbReference type="PIRSR" id="PIRSR000445-3"/>
    </source>
</evidence>
<comment type="pathway">
    <text evidence="1 8 13">Porphyrin-containing compound metabolism; protoporphyrin-IX biosynthesis; 5-aminolevulinate from L-glutamyl-tRNA(Glu): step 1/2.</text>
</comment>
<dbReference type="AlphaFoldDB" id="A0A521AR05"/>
<dbReference type="Proteomes" id="UP000317484">
    <property type="component" value="Unassembled WGS sequence"/>
</dbReference>
<dbReference type="RefSeq" id="WP_142456591.1">
    <property type="nucleotide sequence ID" value="NZ_FXTJ01000001.1"/>
</dbReference>
<evidence type="ECO:0000259" key="14">
    <source>
        <dbReference type="Pfam" id="PF00745"/>
    </source>
</evidence>
<comment type="function">
    <text evidence="8">Catalyzes the NADPH-dependent reduction of glutamyl-tRNA(Glu) to glutamate 1-semialdehyde (GSA).</text>
</comment>
<dbReference type="PROSITE" id="PS00747">
    <property type="entry name" value="GLUTR"/>
    <property type="match status" value="1"/>
</dbReference>
<feature type="binding site" evidence="8 10">
    <location>
        <position position="109"/>
    </location>
    <ligand>
        <name>substrate</name>
    </ligand>
</feature>
<evidence type="ECO:0000259" key="16">
    <source>
        <dbReference type="Pfam" id="PF05201"/>
    </source>
</evidence>
<gene>
    <name evidence="8" type="primary">hemA</name>
    <name evidence="17" type="ORF">SAMN06273567_101293</name>
</gene>
<dbReference type="InterPro" id="IPR015896">
    <property type="entry name" value="4pyrrol_synth_GluRdtase_dimer"/>
</dbReference>
<evidence type="ECO:0000313" key="17">
    <source>
        <dbReference type="EMBL" id="SMO37248.1"/>
    </source>
</evidence>
<dbReference type="InterPro" id="IPR015895">
    <property type="entry name" value="4pyrrol_synth_GluRdtase_N"/>
</dbReference>
<evidence type="ECO:0000256" key="7">
    <source>
        <dbReference type="ARBA" id="ARBA00047464"/>
    </source>
</evidence>
<dbReference type="Gene3D" id="3.40.50.720">
    <property type="entry name" value="NAD(P)-binding Rossmann-like Domain"/>
    <property type="match status" value="1"/>
</dbReference>
<feature type="binding site" evidence="8 11">
    <location>
        <begin position="189"/>
        <end position="194"/>
    </location>
    <ligand>
        <name>NADP(+)</name>
        <dbReference type="ChEBI" id="CHEBI:58349"/>
    </ligand>
</feature>
<comment type="similarity">
    <text evidence="2 8 13">Belongs to the glutamyl-tRNA reductase family.</text>
</comment>